<keyword evidence="3 5" id="KW-0533">Nickel</keyword>
<organism evidence="7 8">
    <name type="scientific">Spirosoma aureum</name>
    <dbReference type="NCBI Taxonomy" id="2692134"/>
    <lineage>
        <taxon>Bacteria</taxon>
        <taxon>Pseudomonadati</taxon>
        <taxon>Bacteroidota</taxon>
        <taxon>Cytophagia</taxon>
        <taxon>Cytophagales</taxon>
        <taxon>Cytophagaceae</taxon>
        <taxon>Spirosoma</taxon>
    </lineage>
</organism>
<gene>
    <name evidence="5 7" type="primary">ureE</name>
    <name evidence="7" type="ORF">G8759_09050</name>
</gene>
<dbReference type="SUPFAM" id="SSF69737">
    <property type="entry name" value="Urease metallochaperone UreE, C-terminal domain"/>
    <property type="match status" value="1"/>
</dbReference>
<feature type="domain" description="UreE urease accessory N-terminal" evidence="6">
    <location>
        <begin position="6"/>
        <end position="70"/>
    </location>
</feature>
<dbReference type="InterPro" id="IPR036118">
    <property type="entry name" value="UreE_N_sf"/>
</dbReference>
<keyword evidence="8" id="KW-1185">Reference proteome</keyword>
<comment type="function">
    <text evidence="5">Involved in urease metallocenter assembly. Binds nickel. Probably functions as a nickel donor during metallocenter assembly.</text>
</comment>
<dbReference type="Pfam" id="PF02814">
    <property type="entry name" value="UreE_N"/>
    <property type="match status" value="1"/>
</dbReference>
<dbReference type="SUPFAM" id="SSF69287">
    <property type="entry name" value="Urease metallochaperone UreE, N-terminal domain"/>
    <property type="match status" value="1"/>
</dbReference>
<dbReference type="EMBL" id="CP050063">
    <property type="protein sequence ID" value="QIP12762.1"/>
    <property type="molecule type" value="Genomic_DNA"/>
</dbReference>
<dbReference type="GO" id="GO:0005737">
    <property type="term" value="C:cytoplasm"/>
    <property type="evidence" value="ECO:0007669"/>
    <property type="project" value="UniProtKB-SubCell"/>
</dbReference>
<dbReference type="AlphaFoldDB" id="A0A6G9AJX0"/>
<reference evidence="7 8" key="1">
    <citation type="submission" date="2020-03" db="EMBL/GenBank/DDBJ databases">
        <authorList>
            <person name="Kim M.K."/>
        </authorList>
    </citation>
    <scope>NUCLEOTIDE SEQUENCE [LARGE SCALE GENOMIC DNA]</scope>
    <source>
        <strain evidence="7 8">BT328</strain>
    </source>
</reference>
<keyword evidence="2 5" id="KW-0963">Cytoplasm</keyword>
<dbReference type="HAMAP" id="MF_00822">
    <property type="entry name" value="UreE"/>
    <property type="match status" value="1"/>
</dbReference>
<dbReference type="GO" id="GO:0051082">
    <property type="term" value="F:unfolded protein binding"/>
    <property type="evidence" value="ECO:0007669"/>
    <property type="project" value="UniProtKB-UniRule"/>
</dbReference>
<dbReference type="Proteomes" id="UP000501802">
    <property type="component" value="Chromosome"/>
</dbReference>
<evidence type="ECO:0000256" key="5">
    <source>
        <dbReference type="HAMAP-Rule" id="MF_00822"/>
    </source>
</evidence>
<dbReference type="KEGG" id="spib:G8759_09050"/>
<dbReference type="RefSeq" id="WP_167207181.1">
    <property type="nucleotide sequence ID" value="NZ_CP050063.1"/>
</dbReference>
<name>A0A6G9AJX0_9BACT</name>
<dbReference type="Pfam" id="PF05194">
    <property type="entry name" value="UreE_C"/>
    <property type="match status" value="1"/>
</dbReference>
<comment type="similarity">
    <text evidence="5">Belongs to the UreE family.</text>
</comment>
<accession>A0A6G9AJX0</accession>
<dbReference type="Gene3D" id="3.30.70.790">
    <property type="entry name" value="UreE, C-terminal domain"/>
    <property type="match status" value="1"/>
</dbReference>
<dbReference type="CDD" id="cd00571">
    <property type="entry name" value="UreE"/>
    <property type="match status" value="1"/>
</dbReference>
<dbReference type="GO" id="GO:0019627">
    <property type="term" value="P:urea metabolic process"/>
    <property type="evidence" value="ECO:0007669"/>
    <property type="project" value="InterPro"/>
</dbReference>
<proteinExistence type="inferred from homology"/>
<dbReference type="GO" id="GO:0016151">
    <property type="term" value="F:nickel cation binding"/>
    <property type="evidence" value="ECO:0007669"/>
    <property type="project" value="UniProtKB-UniRule"/>
</dbReference>
<keyword evidence="4 5" id="KW-0143">Chaperone</keyword>
<dbReference type="GO" id="GO:0065003">
    <property type="term" value="P:protein-containing complex assembly"/>
    <property type="evidence" value="ECO:0007669"/>
    <property type="project" value="InterPro"/>
</dbReference>
<comment type="subcellular location">
    <subcellularLocation>
        <location evidence="1 5">Cytoplasm</location>
    </subcellularLocation>
</comment>
<evidence type="ECO:0000256" key="4">
    <source>
        <dbReference type="ARBA" id="ARBA00023186"/>
    </source>
</evidence>
<dbReference type="InterPro" id="IPR004029">
    <property type="entry name" value="UreE_N"/>
</dbReference>
<sequence>MLIQQKLGHLDAIDPGDRIIDWLPLEWFETSKRIMRKRTQLGQEIALKFLAENPQLTQGDVLYEDAQTLIVVEVLPCDVLVIRPKSMYEMASVCYEIGNKHLPLFFDDDTLLAPYDAPLFRLLTASGYVVEQQQRKLMQPLRTTVSPHGHDSSSESLFSKILKLTTPSA</sequence>
<evidence type="ECO:0000256" key="2">
    <source>
        <dbReference type="ARBA" id="ARBA00022490"/>
    </source>
</evidence>
<dbReference type="InterPro" id="IPR007864">
    <property type="entry name" value="UreE_C_dom"/>
</dbReference>
<evidence type="ECO:0000256" key="3">
    <source>
        <dbReference type="ARBA" id="ARBA00022596"/>
    </source>
</evidence>
<protein>
    <recommendedName>
        <fullName evidence="5">Urease accessory protein UreE</fullName>
    </recommendedName>
</protein>
<dbReference type="Gene3D" id="2.60.260.20">
    <property type="entry name" value="Urease metallochaperone UreE, N-terminal domain"/>
    <property type="match status" value="1"/>
</dbReference>
<evidence type="ECO:0000256" key="1">
    <source>
        <dbReference type="ARBA" id="ARBA00004496"/>
    </source>
</evidence>
<dbReference type="NCBIfam" id="NF009754">
    <property type="entry name" value="PRK13261.1-6"/>
    <property type="match status" value="1"/>
</dbReference>
<evidence type="ECO:0000313" key="7">
    <source>
        <dbReference type="EMBL" id="QIP12762.1"/>
    </source>
</evidence>
<dbReference type="InterPro" id="IPR012406">
    <property type="entry name" value="UreE"/>
</dbReference>
<dbReference type="GO" id="GO:0006457">
    <property type="term" value="P:protein folding"/>
    <property type="evidence" value="ECO:0007669"/>
    <property type="project" value="InterPro"/>
</dbReference>
<evidence type="ECO:0000313" key="8">
    <source>
        <dbReference type="Proteomes" id="UP000501802"/>
    </source>
</evidence>
<dbReference type="PIRSF" id="PIRSF036402">
    <property type="entry name" value="Ureas_acces_UreE"/>
    <property type="match status" value="1"/>
</dbReference>
<evidence type="ECO:0000259" key="6">
    <source>
        <dbReference type="SMART" id="SM00988"/>
    </source>
</evidence>
<dbReference type="SMART" id="SM00988">
    <property type="entry name" value="UreE_N"/>
    <property type="match status" value="1"/>
</dbReference>